<dbReference type="AlphaFoldDB" id="A0A8J6PSF8"/>
<sequence>MPSMKFSKPPVVETPRAILRPHRLEDFDAYAAMWTEPAVVRLFGGKPRTREESWQRFLRHPSLWSYLGFGYWAVEDRATGRFIGDAGFQDMKRALTPSIEGYPEAGWSLCTEAQGKGLASEIVLALHSWSDANLGCRTVCIINPDNAASLRVADKCGYRRYGESVYHTEPVILFERPAQG</sequence>
<accession>A0A8J6PSF8</accession>
<dbReference type="InterPro" id="IPR016181">
    <property type="entry name" value="Acyl_CoA_acyltransferase"/>
</dbReference>
<dbReference type="SUPFAM" id="SSF55729">
    <property type="entry name" value="Acyl-CoA N-acyltransferases (Nat)"/>
    <property type="match status" value="1"/>
</dbReference>
<dbReference type="PROSITE" id="PS51186">
    <property type="entry name" value="GNAT"/>
    <property type="match status" value="1"/>
</dbReference>
<organism evidence="2 3">
    <name type="scientific">Oryzicola mucosus</name>
    <dbReference type="NCBI Taxonomy" id="2767425"/>
    <lineage>
        <taxon>Bacteria</taxon>
        <taxon>Pseudomonadati</taxon>
        <taxon>Pseudomonadota</taxon>
        <taxon>Alphaproteobacteria</taxon>
        <taxon>Hyphomicrobiales</taxon>
        <taxon>Phyllobacteriaceae</taxon>
        <taxon>Oryzicola</taxon>
    </lineage>
</organism>
<dbReference type="GO" id="GO:0016747">
    <property type="term" value="F:acyltransferase activity, transferring groups other than amino-acyl groups"/>
    <property type="evidence" value="ECO:0007669"/>
    <property type="project" value="InterPro"/>
</dbReference>
<dbReference type="EMBL" id="JACVVX010000001">
    <property type="protein sequence ID" value="MBD0413146.1"/>
    <property type="molecule type" value="Genomic_DNA"/>
</dbReference>
<dbReference type="InterPro" id="IPR000182">
    <property type="entry name" value="GNAT_dom"/>
</dbReference>
<dbReference type="Gene3D" id="3.40.630.30">
    <property type="match status" value="1"/>
</dbReference>
<reference evidence="2" key="1">
    <citation type="submission" date="2020-09" db="EMBL/GenBank/DDBJ databases">
        <title>Genome seq and assembly of Tianweitania sp.</title>
        <authorList>
            <person name="Chhetri G."/>
        </authorList>
    </citation>
    <scope>NUCLEOTIDE SEQUENCE</scope>
    <source>
        <strain evidence="2">Rool2</strain>
    </source>
</reference>
<name>A0A8J6PSF8_9HYPH</name>
<dbReference type="PANTHER" id="PTHR43792:SF16">
    <property type="entry name" value="N-ACETYLTRANSFERASE DOMAIN-CONTAINING PROTEIN"/>
    <property type="match status" value="1"/>
</dbReference>
<dbReference type="Proteomes" id="UP000643405">
    <property type="component" value="Unassembled WGS sequence"/>
</dbReference>
<feature type="domain" description="N-acetyltransferase" evidence="1">
    <location>
        <begin position="17"/>
        <end position="179"/>
    </location>
</feature>
<keyword evidence="3" id="KW-1185">Reference proteome</keyword>
<protein>
    <submittedName>
        <fullName evidence="2">GNAT family N-acetyltransferase</fullName>
    </submittedName>
</protein>
<evidence type="ECO:0000313" key="3">
    <source>
        <dbReference type="Proteomes" id="UP000643405"/>
    </source>
</evidence>
<dbReference type="PANTHER" id="PTHR43792">
    <property type="entry name" value="GNAT FAMILY, PUTATIVE (AFU_ORTHOLOGUE AFUA_3G00765)-RELATED-RELATED"/>
    <property type="match status" value="1"/>
</dbReference>
<dbReference type="Pfam" id="PF13302">
    <property type="entry name" value="Acetyltransf_3"/>
    <property type="match status" value="1"/>
</dbReference>
<proteinExistence type="predicted"/>
<comment type="caution">
    <text evidence="2">The sequence shown here is derived from an EMBL/GenBank/DDBJ whole genome shotgun (WGS) entry which is preliminary data.</text>
</comment>
<dbReference type="InterPro" id="IPR051531">
    <property type="entry name" value="N-acetyltransferase"/>
</dbReference>
<evidence type="ECO:0000313" key="2">
    <source>
        <dbReference type="EMBL" id="MBD0413146.1"/>
    </source>
</evidence>
<evidence type="ECO:0000259" key="1">
    <source>
        <dbReference type="PROSITE" id="PS51186"/>
    </source>
</evidence>
<dbReference type="RefSeq" id="WP_188162599.1">
    <property type="nucleotide sequence ID" value="NZ_JACVVX010000001.1"/>
</dbReference>
<gene>
    <name evidence="2" type="ORF">ICI42_00560</name>
</gene>